<evidence type="ECO:0000256" key="3">
    <source>
        <dbReference type="ARBA" id="ARBA00023242"/>
    </source>
</evidence>
<evidence type="ECO:0000313" key="6">
    <source>
        <dbReference type="EMBL" id="ODQ70693.1"/>
    </source>
</evidence>
<reference evidence="6 7" key="1">
    <citation type="journal article" date="2016" name="Proc. Natl. Acad. Sci. U.S.A.">
        <title>Comparative genomics of biotechnologically important yeasts.</title>
        <authorList>
            <person name="Riley R."/>
            <person name="Haridas S."/>
            <person name="Wolfe K.H."/>
            <person name="Lopes M.R."/>
            <person name="Hittinger C.T."/>
            <person name="Goeker M."/>
            <person name="Salamov A.A."/>
            <person name="Wisecaver J.H."/>
            <person name="Long T.M."/>
            <person name="Calvey C.H."/>
            <person name="Aerts A.L."/>
            <person name="Barry K.W."/>
            <person name="Choi C."/>
            <person name="Clum A."/>
            <person name="Coughlan A.Y."/>
            <person name="Deshpande S."/>
            <person name="Douglass A.P."/>
            <person name="Hanson S.J."/>
            <person name="Klenk H.-P."/>
            <person name="LaButti K.M."/>
            <person name="Lapidus A."/>
            <person name="Lindquist E.A."/>
            <person name="Lipzen A.M."/>
            <person name="Meier-Kolthoff J.P."/>
            <person name="Ohm R.A."/>
            <person name="Otillar R.P."/>
            <person name="Pangilinan J.L."/>
            <person name="Peng Y."/>
            <person name="Rokas A."/>
            <person name="Rosa C.A."/>
            <person name="Scheuner C."/>
            <person name="Sibirny A.A."/>
            <person name="Slot J.C."/>
            <person name="Stielow J.B."/>
            <person name="Sun H."/>
            <person name="Kurtzman C.P."/>
            <person name="Blackwell M."/>
            <person name="Grigoriev I.V."/>
            <person name="Jeffries T.W."/>
        </authorList>
    </citation>
    <scope>NUCLEOTIDE SEQUENCE [LARGE SCALE GENOMIC DNA]</scope>
    <source>
        <strain evidence="6 7">NRRL Y-11557</strain>
    </source>
</reference>
<protein>
    <recommendedName>
        <fullName evidence="5">Zn(2)-C6 fungal-type domain-containing protein</fullName>
    </recommendedName>
</protein>
<gene>
    <name evidence="6" type="ORF">LIPSTDRAFT_57140</name>
</gene>
<dbReference type="SMART" id="SM00906">
    <property type="entry name" value="Fungal_trans"/>
    <property type="match status" value="1"/>
</dbReference>
<sequence>MPPVALPPSHLSKPQRVLACVLCQQRKVKCDRKYPCSNCIKSLAQCVPATQSSRRRRRRFPERELLERLRKYEDLLRQNNIKFEPLHKHSAGEKESPSVEGGYDSDDEQPKTAGAVWSSPSTTVNSERVYEAKNIWHAMSQEFRDPDNNSDSSDDDVREVVFKKAWDQLFENNDHLLFGSRKTAVDISTLHPEPVQIFRLWQLYLENVNPLLKVTHTPSLQRRIIEAASNVLNIRPTLEALMFSIYCMSILSLAVDDCQAMFGSSKVDLLTRYQFGCQQALLNCGFLRCGDRDCLTALYLYLVSVRPSIVPQSLSSMLGVAIRIAQRIGIHSESVLAKCTALEAEMRRRLWWSLILFDTRIGEMADFKTTTLTPTWDCRIPLNVNDSDFRLEMKEPPQVQGKSTEALFAVVRSELGDFVRHTMFHLDFTSPALKPVAKDVQHGPIPEGSELVSLEKMIEDKYLKFCDPENPLHFMTIWTTKAYLAKCRLVEHYSRYSSSSVHQAEAQRDAPISYALSMLECDTKIMTSPLTKGFLWLVHFYFPFTAYIQIVQSLKRRPVSDQAELAWEVMSDNYEARFGLLRRDDSPFFKIFTKILLQAWEAREATFKQLGESLVTPRIVLSIRHQVAQIAQNAQNPDTGQPNGATDMGINNFLMSMPMGFGSHSLLYSMGGQASYAVTGPGAYPDMPGLAPLDVDVNQLDWSAMDWDLVNTPAGEAGESTGLSLPY</sequence>
<feature type="compositionally biased region" description="Basic and acidic residues" evidence="4">
    <location>
        <begin position="86"/>
        <end position="97"/>
    </location>
</feature>
<keyword evidence="7" id="KW-1185">Reference proteome</keyword>
<keyword evidence="3" id="KW-0539">Nucleus</keyword>
<dbReference type="Proteomes" id="UP000094385">
    <property type="component" value="Unassembled WGS sequence"/>
</dbReference>
<keyword evidence="2" id="KW-0479">Metal-binding</keyword>
<dbReference type="PROSITE" id="PS50048">
    <property type="entry name" value="ZN2_CY6_FUNGAL_2"/>
    <property type="match status" value="1"/>
</dbReference>
<dbReference type="GO" id="GO:0006351">
    <property type="term" value="P:DNA-templated transcription"/>
    <property type="evidence" value="ECO:0007669"/>
    <property type="project" value="InterPro"/>
</dbReference>
<dbReference type="InterPro" id="IPR007219">
    <property type="entry name" value="XnlR_reg_dom"/>
</dbReference>
<dbReference type="Pfam" id="PF04082">
    <property type="entry name" value="Fungal_trans"/>
    <property type="match status" value="1"/>
</dbReference>
<evidence type="ECO:0000256" key="1">
    <source>
        <dbReference type="ARBA" id="ARBA00004123"/>
    </source>
</evidence>
<dbReference type="AlphaFoldDB" id="A0A1E3PZ23"/>
<dbReference type="SUPFAM" id="SSF57701">
    <property type="entry name" value="Zn2/Cys6 DNA-binding domain"/>
    <property type="match status" value="1"/>
</dbReference>
<accession>A0A1E3PZ23</accession>
<dbReference type="OrthoDB" id="2123952at2759"/>
<organism evidence="6 7">
    <name type="scientific">Lipomyces starkeyi NRRL Y-11557</name>
    <dbReference type="NCBI Taxonomy" id="675824"/>
    <lineage>
        <taxon>Eukaryota</taxon>
        <taxon>Fungi</taxon>
        <taxon>Dikarya</taxon>
        <taxon>Ascomycota</taxon>
        <taxon>Saccharomycotina</taxon>
        <taxon>Lipomycetes</taxon>
        <taxon>Lipomycetales</taxon>
        <taxon>Lipomycetaceae</taxon>
        <taxon>Lipomyces</taxon>
    </lineage>
</organism>
<dbReference type="InterPro" id="IPR001138">
    <property type="entry name" value="Zn2Cys6_DnaBD"/>
</dbReference>
<dbReference type="GO" id="GO:0000981">
    <property type="term" value="F:DNA-binding transcription factor activity, RNA polymerase II-specific"/>
    <property type="evidence" value="ECO:0007669"/>
    <property type="project" value="InterPro"/>
</dbReference>
<evidence type="ECO:0000256" key="2">
    <source>
        <dbReference type="ARBA" id="ARBA00022723"/>
    </source>
</evidence>
<comment type="subcellular location">
    <subcellularLocation>
        <location evidence="1">Nucleus</location>
    </subcellularLocation>
</comment>
<dbReference type="CDD" id="cd00067">
    <property type="entry name" value="GAL4"/>
    <property type="match status" value="1"/>
</dbReference>
<dbReference type="Pfam" id="PF00172">
    <property type="entry name" value="Zn_clus"/>
    <property type="match status" value="1"/>
</dbReference>
<dbReference type="CDD" id="cd12148">
    <property type="entry name" value="fungal_TF_MHR"/>
    <property type="match status" value="1"/>
</dbReference>
<dbReference type="InterPro" id="IPR036864">
    <property type="entry name" value="Zn2-C6_fun-type_DNA-bd_sf"/>
</dbReference>
<dbReference type="STRING" id="675824.A0A1E3PZ23"/>
<dbReference type="EMBL" id="KV454299">
    <property type="protein sequence ID" value="ODQ70693.1"/>
    <property type="molecule type" value="Genomic_DNA"/>
</dbReference>
<evidence type="ECO:0000256" key="4">
    <source>
        <dbReference type="SAM" id="MobiDB-lite"/>
    </source>
</evidence>
<feature type="domain" description="Zn(2)-C6 fungal-type" evidence="5">
    <location>
        <begin position="19"/>
        <end position="47"/>
    </location>
</feature>
<dbReference type="PANTHER" id="PTHR31001">
    <property type="entry name" value="UNCHARACTERIZED TRANSCRIPTIONAL REGULATORY PROTEIN"/>
    <property type="match status" value="1"/>
</dbReference>
<feature type="region of interest" description="Disordered" evidence="4">
    <location>
        <begin position="86"/>
        <end position="120"/>
    </location>
</feature>
<dbReference type="GO" id="GO:0005634">
    <property type="term" value="C:nucleus"/>
    <property type="evidence" value="ECO:0007669"/>
    <property type="project" value="UniProtKB-SubCell"/>
</dbReference>
<dbReference type="SMART" id="SM00066">
    <property type="entry name" value="GAL4"/>
    <property type="match status" value="1"/>
</dbReference>
<dbReference type="GO" id="GO:0003677">
    <property type="term" value="F:DNA binding"/>
    <property type="evidence" value="ECO:0007669"/>
    <property type="project" value="InterPro"/>
</dbReference>
<name>A0A1E3PZ23_LIPST</name>
<dbReference type="Gene3D" id="4.10.240.10">
    <property type="entry name" value="Zn(2)-C6 fungal-type DNA-binding domain"/>
    <property type="match status" value="1"/>
</dbReference>
<dbReference type="PANTHER" id="PTHR31001:SF45">
    <property type="entry name" value="ZN(II)2CYS6 TRANSCRIPTION FACTOR (EUROFUNG)"/>
    <property type="match status" value="1"/>
</dbReference>
<proteinExistence type="predicted"/>
<evidence type="ECO:0000313" key="7">
    <source>
        <dbReference type="Proteomes" id="UP000094385"/>
    </source>
</evidence>
<dbReference type="InterPro" id="IPR050613">
    <property type="entry name" value="Sec_Metabolite_Reg"/>
</dbReference>
<evidence type="ECO:0000259" key="5">
    <source>
        <dbReference type="PROSITE" id="PS50048"/>
    </source>
</evidence>
<dbReference type="GO" id="GO:0008270">
    <property type="term" value="F:zinc ion binding"/>
    <property type="evidence" value="ECO:0007669"/>
    <property type="project" value="InterPro"/>
</dbReference>